<evidence type="ECO:0000313" key="7">
    <source>
        <dbReference type="Proteomes" id="UP000267164"/>
    </source>
</evidence>
<keyword evidence="3 6" id="KW-0378">Hydrolase</keyword>
<feature type="active site" description="Nucleophile" evidence="4">
    <location>
        <position position="183"/>
    </location>
</feature>
<dbReference type="SUPFAM" id="SSF53474">
    <property type="entry name" value="alpha/beta-Hydrolases"/>
    <property type="match status" value="1"/>
</dbReference>
<dbReference type="Proteomes" id="UP000267164">
    <property type="component" value="Chromosome"/>
</dbReference>
<evidence type="ECO:0000256" key="1">
    <source>
        <dbReference type="ARBA" id="ARBA00010088"/>
    </source>
</evidence>
<reference evidence="6 7" key="1">
    <citation type="submission" date="2018-09" db="EMBL/GenBank/DDBJ databases">
        <title>Nocardia yunnanensis sp. nov., an actinomycete isolated from a soil sample.</title>
        <authorList>
            <person name="Zhang J."/>
        </authorList>
    </citation>
    <scope>NUCLEOTIDE SEQUENCE [LARGE SCALE GENOMIC DNA]</scope>
    <source>
        <strain evidence="6 7">CFHS0054</strain>
    </source>
</reference>
<feature type="domain" description="Epoxide hydrolase N-terminal" evidence="5">
    <location>
        <begin position="9"/>
        <end position="113"/>
    </location>
</feature>
<evidence type="ECO:0000256" key="2">
    <source>
        <dbReference type="ARBA" id="ARBA00022797"/>
    </source>
</evidence>
<sequence length="389" mass="43073">MSSTDNTAIHPFRIDIPQADLDELRARLTRTRWIDEVPGTGWERGVPTAYLRELATYWAEKFDWRAVESELNAHPQFTTTIDGQHLHFLHIRSERPDATPLMLIHGWPGTPADFLAMVGPLTDPAAHGDPDAPAFHLVIPTLPGHGFSGPLTETGWDDGRIAAALAELMARLGYRRYGVQGGDHGAFVATRLGRDDAAHVLGVHANALVTFPSGDPADMAALTETERARLAAMKQFQDSGSAYMNLAGSRPNTLAQLLADSPAGQLGWIVEKYKEWTDSAHELPEDAIDRDRILTTVSIYWLTDTARSVANYYYERFHDHTMFAPKPRGTVPTGVAVFTTADFAIRRFAEKAHHIVHWSEFYSGGHFPALEVPELLTGDIRAFFAGLTR</sequence>
<comment type="similarity">
    <text evidence="1">Belongs to the peptidase S33 family.</text>
</comment>
<dbReference type="InterPro" id="IPR016292">
    <property type="entry name" value="Epoxide_hydrolase"/>
</dbReference>
<dbReference type="Pfam" id="PF06441">
    <property type="entry name" value="EHN"/>
    <property type="match status" value="1"/>
</dbReference>
<dbReference type="InterPro" id="IPR029058">
    <property type="entry name" value="AB_hydrolase_fold"/>
</dbReference>
<dbReference type="EMBL" id="CP032568">
    <property type="protein sequence ID" value="AYF75944.1"/>
    <property type="molecule type" value="Genomic_DNA"/>
</dbReference>
<dbReference type="GO" id="GO:0097176">
    <property type="term" value="P:epoxide metabolic process"/>
    <property type="evidence" value="ECO:0007669"/>
    <property type="project" value="TreeGrafter"/>
</dbReference>
<dbReference type="AlphaFoldDB" id="A0A386ZFM4"/>
<proteinExistence type="inferred from homology"/>
<accession>A0A386ZFM4</accession>
<evidence type="ECO:0000259" key="5">
    <source>
        <dbReference type="Pfam" id="PF06441"/>
    </source>
</evidence>
<dbReference type="RefSeq" id="WP_120738959.1">
    <property type="nucleotide sequence ID" value="NZ_CP032568.1"/>
</dbReference>
<organism evidence="6 7">
    <name type="scientific">Nocardia yunnanensis</name>
    <dbReference type="NCBI Taxonomy" id="2382165"/>
    <lineage>
        <taxon>Bacteria</taxon>
        <taxon>Bacillati</taxon>
        <taxon>Actinomycetota</taxon>
        <taxon>Actinomycetes</taxon>
        <taxon>Mycobacteriales</taxon>
        <taxon>Nocardiaceae</taxon>
        <taxon>Nocardia</taxon>
    </lineage>
</organism>
<evidence type="ECO:0000256" key="3">
    <source>
        <dbReference type="ARBA" id="ARBA00022801"/>
    </source>
</evidence>
<feature type="active site" description="Proton donor" evidence="4">
    <location>
        <position position="313"/>
    </location>
</feature>
<evidence type="ECO:0000313" key="6">
    <source>
        <dbReference type="EMBL" id="AYF75944.1"/>
    </source>
</evidence>
<dbReference type="OrthoDB" id="4654311at2"/>
<dbReference type="PANTHER" id="PTHR21661">
    <property type="entry name" value="EPOXIDE HYDROLASE 1-RELATED"/>
    <property type="match status" value="1"/>
</dbReference>
<dbReference type="PANTHER" id="PTHR21661:SF35">
    <property type="entry name" value="EPOXIDE HYDROLASE"/>
    <property type="match status" value="1"/>
</dbReference>
<keyword evidence="7" id="KW-1185">Reference proteome</keyword>
<gene>
    <name evidence="6" type="ORF">D7D52_21215</name>
</gene>
<dbReference type="GO" id="GO:0004301">
    <property type="term" value="F:epoxide hydrolase activity"/>
    <property type="evidence" value="ECO:0007669"/>
    <property type="project" value="TreeGrafter"/>
</dbReference>
<dbReference type="PIRSF" id="PIRSF001112">
    <property type="entry name" value="Epoxide_hydrolase"/>
    <property type="match status" value="1"/>
</dbReference>
<name>A0A386ZFM4_9NOCA</name>
<feature type="active site" description="Proton acceptor" evidence="4">
    <location>
        <position position="366"/>
    </location>
</feature>
<evidence type="ECO:0000256" key="4">
    <source>
        <dbReference type="PIRSR" id="PIRSR001112-1"/>
    </source>
</evidence>
<dbReference type="InterPro" id="IPR010497">
    <property type="entry name" value="Epoxide_hydro_N"/>
</dbReference>
<keyword evidence="2" id="KW-0058">Aromatic hydrocarbons catabolism</keyword>
<dbReference type="KEGG" id="nyu:D7D52_21215"/>
<dbReference type="Gene3D" id="3.40.50.1820">
    <property type="entry name" value="alpha/beta hydrolase"/>
    <property type="match status" value="1"/>
</dbReference>
<protein>
    <submittedName>
        <fullName evidence="6">Epoxide hydrolase</fullName>
    </submittedName>
</protein>